<dbReference type="Proteomes" id="UP000234331">
    <property type="component" value="Unassembled WGS sequence"/>
</dbReference>
<gene>
    <name evidence="10" type="ORF">FRACA_20092</name>
</gene>
<evidence type="ECO:0000256" key="5">
    <source>
        <dbReference type="ARBA" id="ARBA00023002"/>
    </source>
</evidence>
<dbReference type="GO" id="GO:0003995">
    <property type="term" value="F:acyl-CoA dehydrogenase activity"/>
    <property type="evidence" value="ECO:0007669"/>
    <property type="project" value="InterPro"/>
</dbReference>
<feature type="domain" description="Acyl-CoA oxidase/dehydrogenase middle" evidence="8">
    <location>
        <begin position="124"/>
        <end position="218"/>
    </location>
</feature>
<dbReference type="InterPro" id="IPR006089">
    <property type="entry name" value="Acyl-CoA_DH_CS"/>
</dbReference>
<evidence type="ECO:0000256" key="6">
    <source>
        <dbReference type="RuleBase" id="RU362125"/>
    </source>
</evidence>
<dbReference type="PANTHER" id="PTHR43884">
    <property type="entry name" value="ACYL-COA DEHYDROGENASE"/>
    <property type="match status" value="1"/>
</dbReference>
<evidence type="ECO:0000256" key="4">
    <source>
        <dbReference type="ARBA" id="ARBA00022827"/>
    </source>
</evidence>
<dbReference type="GO" id="GO:0050660">
    <property type="term" value="F:flavin adenine dinucleotide binding"/>
    <property type="evidence" value="ECO:0007669"/>
    <property type="project" value="InterPro"/>
</dbReference>
<evidence type="ECO:0000313" key="10">
    <source>
        <dbReference type="EMBL" id="SNQ47696.1"/>
    </source>
</evidence>
<name>A0A2I2KPY8_9ACTN</name>
<protein>
    <submittedName>
        <fullName evidence="10">Cyclohexanecarboxyl-CoA dehydrogenase</fullName>
    </submittedName>
</protein>
<dbReference type="Gene3D" id="1.20.140.10">
    <property type="entry name" value="Butyryl-CoA Dehydrogenase, subunit A, domain 3"/>
    <property type="match status" value="1"/>
</dbReference>
<comment type="similarity">
    <text evidence="2 6">Belongs to the acyl-CoA dehydrogenase family.</text>
</comment>
<keyword evidence="11" id="KW-1185">Reference proteome</keyword>
<dbReference type="Pfam" id="PF00441">
    <property type="entry name" value="Acyl-CoA_dh_1"/>
    <property type="match status" value="1"/>
</dbReference>
<dbReference type="SUPFAM" id="SSF56645">
    <property type="entry name" value="Acyl-CoA dehydrogenase NM domain-like"/>
    <property type="match status" value="1"/>
</dbReference>
<dbReference type="InterPro" id="IPR013786">
    <property type="entry name" value="AcylCoA_DH/ox_N"/>
</dbReference>
<dbReference type="InterPro" id="IPR046373">
    <property type="entry name" value="Acyl-CoA_Oxase/DH_mid-dom_sf"/>
</dbReference>
<dbReference type="InterPro" id="IPR006091">
    <property type="entry name" value="Acyl-CoA_Oxase/DH_mid-dom"/>
</dbReference>
<feature type="domain" description="Acyl-CoA dehydrogenase/oxidase N-terminal" evidence="9">
    <location>
        <begin position="9"/>
        <end position="119"/>
    </location>
</feature>
<accession>A0A2I2KPY8</accession>
<sequence>MPMLSFAFSEEQEAFRATLEDYARSALAPAYRERAASAEFPFEALGQLGELGLLGIGLPKEYGGTEEEDPIMLGLAAETLAYGDVNVAAAPVQVGLTGSQLALAGEEVRERYLPPLIEGRETVAIALTEPGSGSDASAMRTVANPVGDGWRLSGEKTAITWAMNASSVVVYAREPGTTGARGVSAYLVPMDAEGLTRHHLAGMGCLPLGWGTLHFDDVFVPSTYRIGEHGAGFRAVMSHFDFSRAALGLLCLGAARASLDEALAHSQQRRAFGRPIADFQGISFLLAEQATYVEAARWMCYRALWLRASGQPHTAQASMSKWWPPVVAKNAIEAAIRVHGNLGYAVEFPLQQRYRDVFAYLIADGTAEIQKKIIAREAYRRGAIVW</sequence>
<dbReference type="PROSITE" id="PS00072">
    <property type="entry name" value="ACYL_COA_DH_1"/>
    <property type="match status" value="1"/>
</dbReference>
<dbReference type="InterPro" id="IPR037069">
    <property type="entry name" value="AcylCoA_DH/ox_N_sf"/>
</dbReference>
<evidence type="ECO:0000256" key="3">
    <source>
        <dbReference type="ARBA" id="ARBA00022630"/>
    </source>
</evidence>
<reference evidence="10 11" key="1">
    <citation type="submission" date="2017-06" db="EMBL/GenBank/DDBJ databases">
        <authorList>
            <person name="Kim H.J."/>
            <person name="Triplett B.A."/>
        </authorList>
    </citation>
    <scope>NUCLEOTIDE SEQUENCE [LARGE SCALE GENOMIC DNA]</scope>
    <source>
        <strain evidence="10">FRACA_ARgP5</strain>
    </source>
</reference>
<dbReference type="Gene3D" id="2.40.110.10">
    <property type="entry name" value="Butyryl-CoA Dehydrogenase, subunit A, domain 2"/>
    <property type="match status" value="1"/>
</dbReference>
<keyword evidence="3 6" id="KW-0285">Flavoprotein</keyword>
<dbReference type="InterPro" id="IPR009075">
    <property type="entry name" value="AcylCo_DH/oxidase_C"/>
</dbReference>
<keyword evidence="4 6" id="KW-0274">FAD</keyword>
<dbReference type="Pfam" id="PF02770">
    <property type="entry name" value="Acyl-CoA_dh_M"/>
    <property type="match status" value="1"/>
</dbReference>
<organism evidence="10 11">
    <name type="scientific">Frankia canadensis</name>
    <dbReference type="NCBI Taxonomy" id="1836972"/>
    <lineage>
        <taxon>Bacteria</taxon>
        <taxon>Bacillati</taxon>
        <taxon>Actinomycetota</taxon>
        <taxon>Actinomycetes</taxon>
        <taxon>Frankiales</taxon>
        <taxon>Frankiaceae</taxon>
        <taxon>Frankia</taxon>
    </lineage>
</organism>
<comment type="cofactor">
    <cofactor evidence="1 6">
        <name>FAD</name>
        <dbReference type="ChEBI" id="CHEBI:57692"/>
    </cofactor>
</comment>
<dbReference type="AlphaFoldDB" id="A0A2I2KPY8"/>
<evidence type="ECO:0000259" key="9">
    <source>
        <dbReference type="Pfam" id="PF02771"/>
    </source>
</evidence>
<evidence type="ECO:0000256" key="2">
    <source>
        <dbReference type="ARBA" id="ARBA00009347"/>
    </source>
</evidence>
<dbReference type="Pfam" id="PF02771">
    <property type="entry name" value="Acyl-CoA_dh_N"/>
    <property type="match status" value="1"/>
</dbReference>
<dbReference type="InterPro" id="IPR009100">
    <property type="entry name" value="AcylCoA_DH/oxidase_NM_dom_sf"/>
</dbReference>
<dbReference type="FunFam" id="1.20.140.10:FF:000001">
    <property type="entry name" value="Acyl-CoA dehydrogenase"/>
    <property type="match status" value="1"/>
</dbReference>
<evidence type="ECO:0000259" key="7">
    <source>
        <dbReference type="Pfam" id="PF00441"/>
    </source>
</evidence>
<dbReference type="Gene3D" id="1.10.540.10">
    <property type="entry name" value="Acyl-CoA dehydrogenase/oxidase, N-terminal domain"/>
    <property type="match status" value="1"/>
</dbReference>
<evidence type="ECO:0000313" key="11">
    <source>
        <dbReference type="Proteomes" id="UP000234331"/>
    </source>
</evidence>
<keyword evidence="5 6" id="KW-0560">Oxidoreductase</keyword>
<dbReference type="CDD" id="cd00567">
    <property type="entry name" value="ACAD"/>
    <property type="match status" value="1"/>
</dbReference>
<dbReference type="SUPFAM" id="SSF47203">
    <property type="entry name" value="Acyl-CoA dehydrogenase C-terminal domain-like"/>
    <property type="match status" value="1"/>
</dbReference>
<proteinExistence type="inferred from homology"/>
<dbReference type="EMBL" id="FZMO01000112">
    <property type="protein sequence ID" value="SNQ47696.1"/>
    <property type="molecule type" value="Genomic_DNA"/>
</dbReference>
<dbReference type="PANTHER" id="PTHR43884:SF12">
    <property type="entry name" value="ISOVALERYL-COA DEHYDROGENASE, MITOCHONDRIAL-RELATED"/>
    <property type="match status" value="1"/>
</dbReference>
<dbReference type="InterPro" id="IPR036250">
    <property type="entry name" value="AcylCo_DH-like_C"/>
</dbReference>
<evidence type="ECO:0000259" key="8">
    <source>
        <dbReference type="Pfam" id="PF02770"/>
    </source>
</evidence>
<feature type="domain" description="Acyl-CoA dehydrogenase/oxidase C-terminal" evidence="7">
    <location>
        <begin position="230"/>
        <end position="377"/>
    </location>
</feature>
<evidence type="ECO:0000256" key="1">
    <source>
        <dbReference type="ARBA" id="ARBA00001974"/>
    </source>
</evidence>